<evidence type="ECO:0000313" key="2">
    <source>
        <dbReference type="EMBL" id="AUI70705.1"/>
    </source>
</evidence>
<dbReference type="AlphaFoldDB" id="A0A2N9YJT5"/>
<dbReference type="InterPro" id="IPR015813">
    <property type="entry name" value="Pyrv/PenolPyrv_kinase-like_dom"/>
</dbReference>
<accession>A0A2N9YJT5</accession>
<dbReference type="GO" id="GO:0003824">
    <property type="term" value="F:catalytic activity"/>
    <property type="evidence" value="ECO:0007669"/>
    <property type="project" value="InterPro"/>
</dbReference>
<evidence type="ECO:0000256" key="1">
    <source>
        <dbReference type="ARBA" id="ARBA00022723"/>
    </source>
</evidence>
<dbReference type="Proteomes" id="UP000234271">
    <property type="component" value="Chromosome"/>
</dbReference>
<dbReference type="PANTHER" id="PTHR42905">
    <property type="entry name" value="PHOSPHOENOLPYRUVATE CARBOXYLASE"/>
    <property type="match status" value="1"/>
</dbReference>
<keyword evidence="1" id="KW-0479">Metal-binding</keyword>
<dbReference type="InterPro" id="IPR039556">
    <property type="entry name" value="ICL/PEPM"/>
</dbReference>
<dbReference type="CDD" id="cd00377">
    <property type="entry name" value="ICL_PEPM"/>
    <property type="match status" value="1"/>
</dbReference>
<protein>
    <submittedName>
        <fullName evidence="2">Carboxyvinyl-carboxyphosphonate phosphorylmutase</fullName>
    </submittedName>
</protein>
<dbReference type="PANTHER" id="PTHR42905:SF2">
    <property type="entry name" value="PHOSPHOENOLPYRUVATE CARBOXYLASE FAMILY PROTEIN"/>
    <property type="match status" value="1"/>
</dbReference>
<proteinExistence type="predicted"/>
<name>A0A2N9YJT5_9GAMM</name>
<keyword evidence="3" id="KW-1185">Reference proteome</keyword>
<dbReference type="KEGG" id="blep:AL038_06250"/>
<gene>
    <name evidence="2" type="ORF">BLE401_18055</name>
</gene>
<dbReference type="EMBL" id="CP018889">
    <property type="protein sequence ID" value="AUI70705.1"/>
    <property type="molecule type" value="Genomic_DNA"/>
</dbReference>
<dbReference type="InterPro" id="IPR040442">
    <property type="entry name" value="Pyrv_kinase-like_dom_sf"/>
</dbReference>
<dbReference type="STRING" id="288004.AL038_06250"/>
<dbReference type="Gene3D" id="3.20.20.60">
    <property type="entry name" value="Phosphoenolpyruvate-binding domains"/>
    <property type="match status" value="1"/>
</dbReference>
<evidence type="ECO:0000313" key="3">
    <source>
        <dbReference type="Proteomes" id="UP000234271"/>
    </source>
</evidence>
<dbReference type="Pfam" id="PF13714">
    <property type="entry name" value="PEP_mutase"/>
    <property type="match status" value="1"/>
</dbReference>
<sequence length="287" mass="31378">MSTTPAQQLRDLLQRTPLLLMPACFDALSAKLIEQAGFPAVFMSGFGVSASRLGLPDTGLISYGEMLNQGQNICAAVKIPVLGDGDTGYGNAINVKRTVKGYAQAGFACVMLEDQVAPKRCGHTQGKQVVGREEAFTRIQAAVEARKEGQDILIMARTDARATEGLDEAIFRAQTFATLGADITFLEAPQSIEEMQAYCQQVQGYKMANMVEQGKTPYLTPAELQAIGYHLVAYPLTLLNVSILAMQQALQHLKNGQQPEQLLSFTTLKEVVGFTAYYQEEERYPQK</sequence>
<reference evidence="3" key="1">
    <citation type="submission" date="2016-12" db="EMBL/GenBank/DDBJ databases">
        <title>Complete Genome Sequence of Beggiatoa leptomitiformis D-401.</title>
        <authorList>
            <person name="Fomenkov A."/>
            <person name="Vincze T."/>
            <person name="Grabovich M."/>
            <person name="Anton B.P."/>
            <person name="Dubinina G."/>
            <person name="Orlova M."/>
            <person name="Belousova E."/>
            <person name="Roberts R.J."/>
        </authorList>
    </citation>
    <scope>NUCLEOTIDE SEQUENCE [LARGE SCALE GENOMIC DNA]</scope>
    <source>
        <strain evidence="3">D-401</strain>
    </source>
</reference>
<organism evidence="2 3">
    <name type="scientific">Beggiatoa leptomitoformis</name>
    <dbReference type="NCBI Taxonomy" id="288004"/>
    <lineage>
        <taxon>Bacteria</taxon>
        <taxon>Pseudomonadati</taxon>
        <taxon>Pseudomonadota</taxon>
        <taxon>Gammaproteobacteria</taxon>
        <taxon>Thiotrichales</taxon>
        <taxon>Thiotrichaceae</taxon>
        <taxon>Beggiatoa</taxon>
    </lineage>
</organism>
<dbReference type="GO" id="GO:0046872">
    <property type="term" value="F:metal ion binding"/>
    <property type="evidence" value="ECO:0007669"/>
    <property type="project" value="UniProtKB-KW"/>
</dbReference>
<dbReference type="OrthoDB" id="9771433at2"/>
<dbReference type="SUPFAM" id="SSF51621">
    <property type="entry name" value="Phosphoenolpyruvate/pyruvate domain"/>
    <property type="match status" value="1"/>
</dbReference>